<comment type="caution">
    <text evidence="9">The sequence shown here is derived from an EMBL/GenBank/DDBJ whole genome shotgun (WGS) entry which is preliminary data.</text>
</comment>
<dbReference type="InterPro" id="IPR012864">
    <property type="entry name" value="PCO/ADO"/>
</dbReference>
<evidence type="ECO:0000256" key="8">
    <source>
        <dbReference type="SAM" id="MobiDB-lite"/>
    </source>
</evidence>
<name>A0AAN7LAM2_TRANT</name>
<dbReference type="GO" id="GO:0070483">
    <property type="term" value="P:detection of hypoxia"/>
    <property type="evidence" value="ECO:0007669"/>
    <property type="project" value="UniProtKB-ARBA"/>
</dbReference>
<accession>A0AAN7LAM2</accession>
<evidence type="ECO:0000256" key="6">
    <source>
        <dbReference type="ARBA" id="ARBA00023004"/>
    </source>
</evidence>
<dbReference type="SUPFAM" id="SSF51182">
    <property type="entry name" value="RmlC-like cupins"/>
    <property type="match status" value="1"/>
</dbReference>
<evidence type="ECO:0000313" key="9">
    <source>
        <dbReference type="EMBL" id="KAK4784273.1"/>
    </source>
</evidence>
<comment type="similarity">
    <text evidence="2">Belongs to the cysteine dioxygenase family.</text>
</comment>
<dbReference type="Proteomes" id="UP001346149">
    <property type="component" value="Unassembled WGS sequence"/>
</dbReference>
<keyword evidence="4" id="KW-0479">Metal-binding</keyword>
<evidence type="ECO:0000256" key="2">
    <source>
        <dbReference type="ARBA" id="ARBA00006622"/>
    </source>
</evidence>
<keyword evidence="6" id="KW-0408">Iron</keyword>
<dbReference type="GO" id="GO:0017172">
    <property type="term" value="F:cysteine dioxygenase activity"/>
    <property type="evidence" value="ECO:0007669"/>
    <property type="project" value="UniProtKB-EC"/>
</dbReference>
<dbReference type="GO" id="GO:0046872">
    <property type="term" value="F:metal ion binding"/>
    <property type="evidence" value="ECO:0007669"/>
    <property type="project" value="UniProtKB-KW"/>
</dbReference>
<dbReference type="EC" id="1.13.11.20" evidence="3"/>
<proteinExistence type="inferred from homology"/>
<dbReference type="InterPro" id="IPR014710">
    <property type="entry name" value="RmlC-like_jellyroll"/>
</dbReference>
<comment type="catalytic activity">
    <reaction evidence="7">
        <text>L-cysteine + O2 = 3-sulfino-L-alanine + H(+)</text>
        <dbReference type="Rhea" id="RHEA:20441"/>
        <dbReference type="ChEBI" id="CHEBI:15378"/>
        <dbReference type="ChEBI" id="CHEBI:15379"/>
        <dbReference type="ChEBI" id="CHEBI:35235"/>
        <dbReference type="ChEBI" id="CHEBI:61085"/>
        <dbReference type="EC" id="1.13.11.20"/>
    </reaction>
    <physiologicalReaction direction="left-to-right" evidence="7">
        <dbReference type="Rhea" id="RHEA:20442"/>
    </physiologicalReaction>
</comment>
<dbReference type="PANTHER" id="PTHR22966">
    <property type="entry name" value="2-AMINOETHANETHIOL DIOXYGENASE"/>
    <property type="match status" value="1"/>
</dbReference>
<dbReference type="Pfam" id="PF07847">
    <property type="entry name" value="PCO_ADO"/>
    <property type="match status" value="1"/>
</dbReference>
<keyword evidence="5" id="KW-0560">Oxidoreductase</keyword>
<evidence type="ECO:0000313" key="10">
    <source>
        <dbReference type="Proteomes" id="UP001346149"/>
    </source>
</evidence>
<dbReference type="EMBL" id="JAXQNO010000014">
    <property type="protein sequence ID" value="KAK4784273.1"/>
    <property type="molecule type" value="Genomic_DNA"/>
</dbReference>
<feature type="region of interest" description="Disordered" evidence="8">
    <location>
        <begin position="1"/>
        <end position="39"/>
    </location>
</feature>
<dbReference type="InterPro" id="IPR011051">
    <property type="entry name" value="RmlC_Cupin_sf"/>
</dbReference>
<evidence type="ECO:0000256" key="7">
    <source>
        <dbReference type="ARBA" id="ARBA00024284"/>
    </source>
</evidence>
<sequence length="276" mass="31166">MGITTTLAGRKEKELSELSRDTTENTRSSSKKNRRRQRKNMLRIHRLFDTCNEVFSHCGPNIIPSPHDVERLRTVLDGIRPEDLELNPDMPYFKKKAERYPAITYLHLFESKKFSMGIFCFPPSGVIPLHNHPGMTVFSKILFGTLHIKSYDWINDVPSTISVAQAEPRSARLAKMKVNSNFTAPCNTSILYPTDGGNMHCFTALTACAVLDVLGPPYSDPDGRHCTYYSDYPISSLSVSEEEREGYAWLEETEKPDEFAVVGALYRGPDPVVVDD</sequence>
<evidence type="ECO:0000256" key="4">
    <source>
        <dbReference type="ARBA" id="ARBA00022723"/>
    </source>
</evidence>
<dbReference type="CDD" id="cd20289">
    <property type="entry name" value="cupin_ADO"/>
    <property type="match status" value="1"/>
</dbReference>
<keyword evidence="10" id="KW-1185">Reference proteome</keyword>
<evidence type="ECO:0000256" key="5">
    <source>
        <dbReference type="ARBA" id="ARBA00023002"/>
    </source>
</evidence>
<dbReference type="Gene3D" id="2.60.120.10">
    <property type="entry name" value="Jelly Rolls"/>
    <property type="match status" value="1"/>
</dbReference>
<evidence type="ECO:0000256" key="3">
    <source>
        <dbReference type="ARBA" id="ARBA00013133"/>
    </source>
</evidence>
<organism evidence="9 10">
    <name type="scientific">Trapa natans</name>
    <name type="common">Water chestnut</name>
    <dbReference type="NCBI Taxonomy" id="22666"/>
    <lineage>
        <taxon>Eukaryota</taxon>
        <taxon>Viridiplantae</taxon>
        <taxon>Streptophyta</taxon>
        <taxon>Embryophyta</taxon>
        <taxon>Tracheophyta</taxon>
        <taxon>Spermatophyta</taxon>
        <taxon>Magnoliopsida</taxon>
        <taxon>eudicotyledons</taxon>
        <taxon>Gunneridae</taxon>
        <taxon>Pentapetalae</taxon>
        <taxon>rosids</taxon>
        <taxon>malvids</taxon>
        <taxon>Myrtales</taxon>
        <taxon>Lythraceae</taxon>
        <taxon>Trapa</taxon>
    </lineage>
</organism>
<dbReference type="AlphaFoldDB" id="A0AAN7LAM2"/>
<gene>
    <name evidence="9" type="ORF">SAY86_018641</name>
</gene>
<protein>
    <recommendedName>
        <fullName evidence="3">cysteine dioxygenase</fullName>
        <ecNumber evidence="3">1.13.11.20</ecNumber>
    </recommendedName>
</protein>
<reference evidence="9 10" key="1">
    <citation type="journal article" date="2023" name="Hortic Res">
        <title>Pangenome of water caltrop reveals structural variations and asymmetric subgenome divergence after allopolyploidization.</title>
        <authorList>
            <person name="Zhang X."/>
            <person name="Chen Y."/>
            <person name="Wang L."/>
            <person name="Yuan Y."/>
            <person name="Fang M."/>
            <person name="Shi L."/>
            <person name="Lu R."/>
            <person name="Comes H.P."/>
            <person name="Ma Y."/>
            <person name="Chen Y."/>
            <person name="Huang G."/>
            <person name="Zhou Y."/>
            <person name="Zheng Z."/>
            <person name="Qiu Y."/>
        </authorList>
    </citation>
    <scope>NUCLEOTIDE SEQUENCE [LARGE SCALE GENOMIC DNA]</scope>
    <source>
        <strain evidence="9">F231</strain>
    </source>
</reference>
<comment type="cofactor">
    <cofactor evidence="1">
        <name>Fe(2+)</name>
        <dbReference type="ChEBI" id="CHEBI:29033"/>
    </cofactor>
</comment>
<feature type="compositionally biased region" description="Basic residues" evidence="8">
    <location>
        <begin position="29"/>
        <end position="39"/>
    </location>
</feature>
<evidence type="ECO:0000256" key="1">
    <source>
        <dbReference type="ARBA" id="ARBA00001954"/>
    </source>
</evidence>
<dbReference type="PANTHER" id="PTHR22966:SF1">
    <property type="entry name" value="PLANT CYSTEINE OXIDASE 1"/>
    <property type="match status" value="1"/>
</dbReference>
<feature type="compositionally biased region" description="Basic and acidic residues" evidence="8">
    <location>
        <begin position="9"/>
        <end position="24"/>
    </location>
</feature>